<gene>
    <name evidence="11" type="ORF">B0H67DRAFT_641906</name>
</gene>
<dbReference type="CDD" id="cd13880">
    <property type="entry name" value="CuRO_2_MaLCC_like"/>
    <property type="match status" value="1"/>
</dbReference>
<keyword evidence="5" id="KW-0186">Copper</keyword>
<evidence type="ECO:0000256" key="3">
    <source>
        <dbReference type="ARBA" id="ARBA00022737"/>
    </source>
</evidence>
<dbReference type="PROSITE" id="PS00080">
    <property type="entry name" value="MULTICOPPER_OXIDASE2"/>
    <property type="match status" value="1"/>
</dbReference>
<organism evidence="11 12">
    <name type="scientific">Lasiosphaeris hirsuta</name>
    <dbReference type="NCBI Taxonomy" id="260670"/>
    <lineage>
        <taxon>Eukaryota</taxon>
        <taxon>Fungi</taxon>
        <taxon>Dikarya</taxon>
        <taxon>Ascomycota</taxon>
        <taxon>Pezizomycotina</taxon>
        <taxon>Sordariomycetes</taxon>
        <taxon>Sordariomycetidae</taxon>
        <taxon>Sordariales</taxon>
        <taxon>Lasiosphaeriaceae</taxon>
        <taxon>Lasiosphaeris</taxon>
    </lineage>
</organism>
<proteinExistence type="inferred from homology"/>
<dbReference type="CDD" id="cd13901">
    <property type="entry name" value="CuRO_3_MaLCC_like"/>
    <property type="match status" value="1"/>
</dbReference>
<feature type="domain" description="Plastocyanin-like" evidence="9">
    <location>
        <begin position="421"/>
        <end position="549"/>
    </location>
</feature>
<dbReference type="Pfam" id="PF07732">
    <property type="entry name" value="Cu-oxidase_3"/>
    <property type="match status" value="1"/>
</dbReference>
<dbReference type="GO" id="GO:0016491">
    <property type="term" value="F:oxidoreductase activity"/>
    <property type="evidence" value="ECO:0007669"/>
    <property type="project" value="UniProtKB-KW"/>
</dbReference>
<evidence type="ECO:0000256" key="6">
    <source>
        <dbReference type="ARBA" id="ARBA00023180"/>
    </source>
</evidence>
<dbReference type="AlphaFoldDB" id="A0AA40E2F7"/>
<evidence type="ECO:0000256" key="5">
    <source>
        <dbReference type="ARBA" id="ARBA00023008"/>
    </source>
</evidence>
<feature type="domain" description="Plastocyanin-like" evidence="10">
    <location>
        <begin position="74"/>
        <end position="188"/>
    </location>
</feature>
<protein>
    <submittedName>
        <fullName evidence="11">Laccase</fullName>
    </submittedName>
</protein>
<reference evidence="11" key="1">
    <citation type="submission" date="2023-06" db="EMBL/GenBank/DDBJ databases">
        <title>Genome-scale phylogeny and comparative genomics of the fungal order Sordariales.</title>
        <authorList>
            <consortium name="Lawrence Berkeley National Laboratory"/>
            <person name="Hensen N."/>
            <person name="Bonometti L."/>
            <person name="Westerberg I."/>
            <person name="Brannstrom I.O."/>
            <person name="Guillou S."/>
            <person name="Cros-Aarteil S."/>
            <person name="Calhoun S."/>
            <person name="Haridas S."/>
            <person name="Kuo A."/>
            <person name="Mondo S."/>
            <person name="Pangilinan J."/>
            <person name="Riley R."/>
            <person name="Labutti K."/>
            <person name="Andreopoulos B."/>
            <person name="Lipzen A."/>
            <person name="Chen C."/>
            <person name="Yanf M."/>
            <person name="Daum C."/>
            <person name="Ng V."/>
            <person name="Clum A."/>
            <person name="Steindorff A."/>
            <person name="Ohm R."/>
            <person name="Martin F."/>
            <person name="Silar P."/>
            <person name="Natvig D."/>
            <person name="Lalanne C."/>
            <person name="Gautier V."/>
            <person name="Ament-Velasquez S.L."/>
            <person name="Kruys A."/>
            <person name="Hutchinson M.I."/>
            <person name="Powell A.J."/>
            <person name="Barry K."/>
            <person name="Miller A.N."/>
            <person name="Grigoriev I.V."/>
            <person name="Debuchy R."/>
            <person name="Gladieux P."/>
            <person name="Thoren M.H."/>
            <person name="Johannesson H."/>
        </authorList>
    </citation>
    <scope>NUCLEOTIDE SEQUENCE</scope>
    <source>
        <strain evidence="11">SMH4607-1</strain>
    </source>
</reference>
<dbReference type="PANTHER" id="PTHR11709:SF71">
    <property type="entry name" value="OXIDOREDUCTASE TPCJ"/>
    <property type="match status" value="1"/>
</dbReference>
<accession>A0AA40E2F7</accession>
<dbReference type="InterPro" id="IPR002355">
    <property type="entry name" value="Cu_oxidase_Cu_BS"/>
</dbReference>
<dbReference type="FunFam" id="2.60.40.420:FF:000038">
    <property type="entry name" value="Extracellular dihydrogeodin oxidase/laccase"/>
    <property type="match status" value="1"/>
</dbReference>
<dbReference type="EMBL" id="JAUKUA010000002">
    <property type="protein sequence ID" value="KAK0725494.1"/>
    <property type="molecule type" value="Genomic_DNA"/>
</dbReference>
<dbReference type="InterPro" id="IPR045087">
    <property type="entry name" value="Cu-oxidase_fam"/>
</dbReference>
<dbReference type="InterPro" id="IPR001117">
    <property type="entry name" value="Cu-oxidase_2nd"/>
</dbReference>
<keyword evidence="6" id="KW-0325">Glycoprotein</keyword>
<feature type="chain" id="PRO_5041454611" evidence="7">
    <location>
        <begin position="18"/>
        <end position="584"/>
    </location>
</feature>
<keyword evidence="7" id="KW-0732">Signal</keyword>
<evidence type="ECO:0000256" key="2">
    <source>
        <dbReference type="ARBA" id="ARBA00022723"/>
    </source>
</evidence>
<dbReference type="CDD" id="cd13854">
    <property type="entry name" value="CuRO_1_MaLCC_like"/>
    <property type="match status" value="1"/>
</dbReference>
<sequence>MKGSIFSALALVVGSLATTIPHRAHKTSLYPRQSSNSSCEHGPKSRKCWGDYSIDTDWYQETPPGKLEERWLSIEEGPCSPDGYERHCMTFNGTIPGPTIIANWGDELVIHVTNNMKNNGTAVHWHGVRQLGSLLADGVPGVTQCPIAPGETMTYRFNVTQYGSAWYHSHFSLQYSEGLFGGIVFKGPATADYDVDLGNLFLQDWSHIESFAVWEKSVKKGFPPSLDTGLINGTNTKACSETIDPKCAAAGPGKKFETIFESGTKYLLRLVNSAADGVFQFSIDGHNLTVIANDFVPIEPYVTDSVQLTVGQRYDVIVEANAEPGNYWLRSGWLAGCALNMNPTSMTGIVRYKADTADPETTSTVVPSGHCLDEPFEKTVPHLKLDAAAPSITYEQLNFNTSGGLWKWTLNSSSLKLDWKNPTMKTIFDGKSVFPTEYNVVGVDRTAGTNTSQWAALVIQDTASAGPDHPIHLHGHDFWVLDRSSGKGTFDFANTKFNLKNPTRRDVATLPNGGYLVIAFKLDNPGAWLVHCHIAWHASQGLSLEFVEDQSLISIGQEAKTDFDNTCKSWSLFTPIWEQDDSGI</sequence>
<dbReference type="InterPro" id="IPR011707">
    <property type="entry name" value="Cu-oxidase-like_N"/>
</dbReference>
<dbReference type="InterPro" id="IPR033138">
    <property type="entry name" value="Cu_oxidase_CS"/>
</dbReference>
<comment type="caution">
    <text evidence="11">The sequence shown here is derived from an EMBL/GenBank/DDBJ whole genome shotgun (WGS) entry which is preliminary data.</text>
</comment>
<evidence type="ECO:0000259" key="10">
    <source>
        <dbReference type="Pfam" id="PF07732"/>
    </source>
</evidence>
<dbReference type="Gene3D" id="2.60.40.420">
    <property type="entry name" value="Cupredoxins - blue copper proteins"/>
    <property type="match status" value="3"/>
</dbReference>
<dbReference type="Pfam" id="PF00394">
    <property type="entry name" value="Cu-oxidase"/>
    <property type="match status" value="1"/>
</dbReference>
<evidence type="ECO:0000259" key="9">
    <source>
        <dbReference type="Pfam" id="PF07731"/>
    </source>
</evidence>
<dbReference type="Pfam" id="PF07731">
    <property type="entry name" value="Cu-oxidase_2"/>
    <property type="match status" value="1"/>
</dbReference>
<evidence type="ECO:0000313" key="12">
    <source>
        <dbReference type="Proteomes" id="UP001172102"/>
    </source>
</evidence>
<keyword evidence="12" id="KW-1185">Reference proteome</keyword>
<evidence type="ECO:0000313" key="11">
    <source>
        <dbReference type="EMBL" id="KAK0725494.1"/>
    </source>
</evidence>
<dbReference type="PANTHER" id="PTHR11709">
    <property type="entry name" value="MULTI-COPPER OXIDASE"/>
    <property type="match status" value="1"/>
</dbReference>
<dbReference type="SUPFAM" id="SSF49503">
    <property type="entry name" value="Cupredoxins"/>
    <property type="match status" value="3"/>
</dbReference>
<dbReference type="FunFam" id="2.60.40.420:FF:000021">
    <property type="entry name" value="Extracellular dihydrogeodin oxidase/laccase"/>
    <property type="match status" value="1"/>
</dbReference>
<dbReference type="PROSITE" id="PS00079">
    <property type="entry name" value="MULTICOPPER_OXIDASE1"/>
    <property type="match status" value="1"/>
</dbReference>
<feature type="signal peptide" evidence="7">
    <location>
        <begin position="1"/>
        <end position="17"/>
    </location>
</feature>
<evidence type="ECO:0000256" key="4">
    <source>
        <dbReference type="ARBA" id="ARBA00023002"/>
    </source>
</evidence>
<dbReference type="Proteomes" id="UP001172102">
    <property type="component" value="Unassembled WGS sequence"/>
</dbReference>
<dbReference type="GO" id="GO:0005507">
    <property type="term" value="F:copper ion binding"/>
    <property type="evidence" value="ECO:0007669"/>
    <property type="project" value="InterPro"/>
</dbReference>
<evidence type="ECO:0000256" key="1">
    <source>
        <dbReference type="ARBA" id="ARBA00010609"/>
    </source>
</evidence>
<name>A0AA40E2F7_9PEZI</name>
<feature type="domain" description="Plastocyanin-like" evidence="8">
    <location>
        <begin position="200"/>
        <end position="353"/>
    </location>
</feature>
<dbReference type="InterPro" id="IPR011706">
    <property type="entry name" value="Cu-oxidase_C"/>
</dbReference>
<keyword evidence="3" id="KW-0677">Repeat</keyword>
<keyword evidence="2" id="KW-0479">Metal-binding</keyword>
<evidence type="ECO:0000256" key="7">
    <source>
        <dbReference type="SAM" id="SignalP"/>
    </source>
</evidence>
<keyword evidence="4" id="KW-0560">Oxidoreductase</keyword>
<dbReference type="InterPro" id="IPR008972">
    <property type="entry name" value="Cupredoxin"/>
</dbReference>
<comment type="similarity">
    <text evidence="1">Belongs to the multicopper oxidase family.</text>
</comment>
<evidence type="ECO:0000259" key="8">
    <source>
        <dbReference type="Pfam" id="PF00394"/>
    </source>
</evidence>